<evidence type="ECO:0000256" key="1">
    <source>
        <dbReference type="SAM" id="SignalP"/>
    </source>
</evidence>
<dbReference type="Proteomes" id="UP001474120">
    <property type="component" value="Unassembled WGS sequence"/>
</dbReference>
<keyword evidence="1" id="KW-0732">Signal</keyword>
<dbReference type="PANTHER" id="PTHR34387:SF2">
    <property type="entry name" value="SLR1258 PROTEIN"/>
    <property type="match status" value="1"/>
</dbReference>
<dbReference type="InterPro" id="IPR052022">
    <property type="entry name" value="26kDa_periplasmic_antigen"/>
</dbReference>
<dbReference type="InterPro" id="IPR007497">
    <property type="entry name" value="SIMPL/DUF541"/>
</dbReference>
<proteinExistence type="predicted"/>
<dbReference type="EMBL" id="JBCDNA010000002">
    <property type="protein sequence ID" value="MEL4456330.1"/>
    <property type="molecule type" value="Genomic_DNA"/>
</dbReference>
<reference evidence="2 3" key="1">
    <citation type="submission" date="2024-04" db="EMBL/GenBank/DDBJ databases">
        <title>whole genome sequencing of Lutimonas vermicola strain IMCC1616.</title>
        <authorList>
            <person name="Bae S.S."/>
        </authorList>
    </citation>
    <scope>NUCLEOTIDE SEQUENCE [LARGE SCALE GENOMIC DNA]</scope>
    <source>
        <strain evidence="2 3">IMCC1616</strain>
    </source>
</reference>
<dbReference type="Gene3D" id="3.30.110.170">
    <property type="entry name" value="Protein of unknown function (DUF541), domain 1"/>
    <property type="match status" value="1"/>
</dbReference>
<keyword evidence="3" id="KW-1185">Reference proteome</keyword>
<accession>A0ABU9L3I0</accession>
<evidence type="ECO:0000313" key="3">
    <source>
        <dbReference type="Proteomes" id="UP001474120"/>
    </source>
</evidence>
<organism evidence="2 3">
    <name type="scientific">Lutimonas vermicola</name>
    <dbReference type="NCBI Taxonomy" id="414288"/>
    <lineage>
        <taxon>Bacteria</taxon>
        <taxon>Pseudomonadati</taxon>
        <taxon>Bacteroidota</taxon>
        <taxon>Flavobacteriia</taxon>
        <taxon>Flavobacteriales</taxon>
        <taxon>Flavobacteriaceae</taxon>
        <taxon>Lutimonas</taxon>
    </lineage>
</organism>
<feature type="signal peptide" evidence="1">
    <location>
        <begin position="1"/>
        <end position="19"/>
    </location>
</feature>
<gene>
    <name evidence="2" type="ORF">AABB81_10515</name>
</gene>
<evidence type="ECO:0000313" key="2">
    <source>
        <dbReference type="EMBL" id="MEL4456330.1"/>
    </source>
</evidence>
<comment type="caution">
    <text evidence="2">The sequence shown here is derived from an EMBL/GenBank/DDBJ whole genome shotgun (WGS) entry which is preliminary data.</text>
</comment>
<dbReference type="Gene3D" id="3.30.70.2970">
    <property type="entry name" value="Protein of unknown function (DUF541), domain 2"/>
    <property type="match status" value="1"/>
</dbReference>
<dbReference type="PANTHER" id="PTHR34387">
    <property type="entry name" value="SLR1258 PROTEIN"/>
    <property type="match status" value="1"/>
</dbReference>
<dbReference type="RefSeq" id="WP_342160442.1">
    <property type="nucleotide sequence ID" value="NZ_JBCDNA010000002.1"/>
</dbReference>
<dbReference type="Pfam" id="PF04402">
    <property type="entry name" value="SIMPL"/>
    <property type="match status" value="1"/>
</dbReference>
<sequence>MVKIIYFVLLIMLGTSAVAQIDQSTLTVVGKATIKAIPEEIEFRVPLQIIDSTYLGCSNRMTRSLDKLQKDLDKKGVAEESIRTSSYSITENMVYEEGKRIQRGYKGSVNVMVSDHYNHEFIQNVLESLGNLKLLYSISFSMSEEQKEVLTKTVIVDAVEDAKQKALIISKASEVQLGTIVKITYGMDSFRSGPFISERALSSQVSEAGSNELNLSPPLTSLSKSVVIEWKIN</sequence>
<protein>
    <submittedName>
        <fullName evidence="2">SIMPL domain-containing protein</fullName>
    </submittedName>
</protein>
<name>A0ABU9L3I0_9FLAO</name>
<feature type="chain" id="PRO_5047457193" evidence="1">
    <location>
        <begin position="20"/>
        <end position="233"/>
    </location>
</feature>